<reference evidence="14 15" key="1">
    <citation type="submission" date="2016-10" db="EMBL/GenBank/DDBJ databases">
        <title>Arsenicibacter rosenii gen. nov., sp. nov., an efficient arsenic-methylating bacterium isolated from an arsenic-contaminated paddy soil.</title>
        <authorList>
            <person name="Huang K."/>
        </authorList>
    </citation>
    <scope>NUCLEOTIDE SEQUENCE [LARGE SCALE GENOMIC DNA]</scope>
    <source>
        <strain evidence="14 15">SM-1</strain>
    </source>
</reference>
<evidence type="ECO:0000256" key="2">
    <source>
        <dbReference type="ARBA" id="ARBA00022448"/>
    </source>
</evidence>
<dbReference type="InterPro" id="IPR012910">
    <property type="entry name" value="Plug_dom"/>
</dbReference>
<dbReference type="GO" id="GO:0044718">
    <property type="term" value="P:siderophore transmembrane transport"/>
    <property type="evidence" value="ECO:0007669"/>
    <property type="project" value="TreeGrafter"/>
</dbReference>
<keyword evidence="9 10" id="KW-0998">Cell outer membrane</keyword>
<evidence type="ECO:0000256" key="6">
    <source>
        <dbReference type="ARBA" id="ARBA00023077"/>
    </source>
</evidence>
<dbReference type="GO" id="GO:0015344">
    <property type="term" value="F:siderophore uptake transmembrane transporter activity"/>
    <property type="evidence" value="ECO:0007669"/>
    <property type="project" value="TreeGrafter"/>
</dbReference>
<evidence type="ECO:0000313" key="14">
    <source>
        <dbReference type="EMBL" id="OIN57996.1"/>
    </source>
</evidence>
<evidence type="ECO:0000259" key="12">
    <source>
        <dbReference type="Pfam" id="PF00593"/>
    </source>
</evidence>
<keyword evidence="2 10" id="KW-0813">Transport</keyword>
<dbReference type="PROSITE" id="PS52016">
    <property type="entry name" value="TONB_DEPENDENT_REC_3"/>
    <property type="match status" value="1"/>
</dbReference>
<protein>
    <submittedName>
        <fullName evidence="14">TonB-dependent receptor</fullName>
    </submittedName>
</protein>
<accession>A0A1S2VIF2</accession>
<evidence type="ECO:0000256" key="4">
    <source>
        <dbReference type="ARBA" id="ARBA00022692"/>
    </source>
</evidence>
<organism evidence="14 15">
    <name type="scientific">Arsenicibacter rosenii</name>
    <dbReference type="NCBI Taxonomy" id="1750698"/>
    <lineage>
        <taxon>Bacteria</taxon>
        <taxon>Pseudomonadati</taxon>
        <taxon>Bacteroidota</taxon>
        <taxon>Cytophagia</taxon>
        <taxon>Cytophagales</taxon>
        <taxon>Spirosomataceae</taxon>
        <taxon>Arsenicibacter</taxon>
    </lineage>
</organism>
<dbReference type="InterPro" id="IPR036942">
    <property type="entry name" value="Beta-barrel_TonB_sf"/>
</dbReference>
<dbReference type="Pfam" id="PF00593">
    <property type="entry name" value="TonB_dep_Rec_b-barrel"/>
    <property type="match status" value="1"/>
</dbReference>
<evidence type="ECO:0000259" key="13">
    <source>
        <dbReference type="Pfam" id="PF07715"/>
    </source>
</evidence>
<feature type="domain" description="TonB-dependent receptor-like beta-barrel" evidence="12">
    <location>
        <begin position="151"/>
        <end position="593"/>
    </location>
</feature>
<proteinExistence type="inferred from homology"/>
<keyword evidence="4 10" id="KW-0812">Transmembrane</keyword>
<keyword evidence="3 10" id="KW-1134">Transmembrane beta strand</keyword>
<dbReference type="PANTHER" id="PTHR30069">
    <property type="entry name" value="TONB-DEPENDENT OUTER MEMBRANE RECEPTOR"/>
    <property type="match status" value="1"/>
</dbReference>
<evidence type="ECO:0000256" key="7">
    <source>
        <dbReference type="ARBA" id="ARBA00023136"/>
    </source>
</evidence>
<keyword evidence="6 11" id="KW-0798">TonB box</keyword>
<feature type="domain" description="TonB-dependent receptor plug" evidence="13">
    <location>
        <begin position="35"/>
        <end position="134"/>
    </location>
</feature>
<dbReference type="GO" id="GO:0009279">
    <property type="term" value="C:cell outer membrane"/>
    <property type="evidence" value="ECO:0007669"/>
    <property type="project" value="UniProtKB-SubCell"/>
</dbReference>
<dbReference type="SUPFAM" id="SSF56935">
    <property type="entry name" value="Porins"/>
    <property type="match status" value="1"/>
</dbReference>
<evidence type="ECO:0000313" key="15">
    <source>
        <dbReference type="Proteomes" id="UP000181790"/>
    </source>
</evidence>
<evidence type="ECO:0000256" key="8">
    <source>
        <dbReference type="ARBA" id="ARBA00023170"/>
    </source>
</evidence>
<dbReference type="Proteomes" id="UP000181790">
    <property type="component" value="Unassembled WGS sequence"/>
</dbReference>
<dbReference type="InterPro" id="IPR037066">
    <property type="entry name" value="Plug_dom_sf"/>
</dbReference>
<evidence type="ECO:0000256" key="5">
    <source>
        <dbReference type="ARBA" id="ARBA00022729"/>
    </source>
</evidence>
<sequence length="627" mass="70644">MGVSYSALAQGGQEPVSLSVVTVRGYAAERFLAGQKVQPLDSATLAQFRYQSLTDLLALNTPMLFKNYGPGQLATVSFRGTSANHTAVLWNGVNINQPMTGLTDFSTIPVAGFDQLSVQYGSAASVVGSDAVGGSVLLKTTPDFRQNGLTFFAGHQQGSFLNRQSQAGARYSGRPGNQWQVSGKTVIYGSQLTNRYPYSERKYYYLEPTETRQRGLLQDLYVRNRQGRQFSVNAWLTDNDLVQAPADSIGRERTRTQNYRLMGTYEANHTTVRAGWFRDVLDYAKGDFTHPSHSLMDRLMTRVEHERGLMPGLSLRAGAEASHYRTQVDGYGGQVIQENRADLYALTRYQGPRWLVSANLRQGFATGYRAPFTPSLGGEYQLIRQTTWQLTAKGSVGRSYRVPTLNERYWINLGNPDLKPEQGLNAEAGLSARTTTAKPWQLATELTTYRNRVKDWTYWNPTRNYRVENLQEVLARGVEWNGSATYTQGHWQAGLRAAYAWTRSTQERVYDVYAQDVVGKQLVYVPLHTANLSAFIKRRQTRLTVQTLLNTKQYITFDNIQALPAYTLTNLLLNTQWQWKAVRGQVQAQINNVFDVLYLNVRRNAMPGRNYALSLFLTVNTNKNAKL</sequence>
<dbReference type="InterPro" id="IPR039426">
    <property type="entry name" value="TonB-dep_rcpt-like"/>
</dbReference>
<gene>
    <name evidence="14" type="ORF">BLX24_17860</name>
</gene>
<evidence type="ECO:0000256" key="10">
    <source>
        <dbReference type="PROSITE-ProRule" id="PRU01360"/>
    </source>
</evidence>
<dbReference type="AlphaFoldDB" id="A0A1S2VIF2"/>
<dbReference type="InterPro" id="IPR000531">
    <property type="entry name" value="Beta-barrel_TonB"/>
</dbReference>
<evidence type="ECO:0000256" key="3">
    <source>
        <dbReference type="ARBA" id="ARBA00022452"/>
    </source>
</evidence>
<keyword evidence="5" id="KW-0732">Signal</keyword>
<evidence type="ECO:0000256" key="1">
    <source>
        <dbReference type="ARBA" id="ARBA00004571"/>
    </source>
</evidence>
<keyword evidence="15" id="KW-1185">Reference proteome</keyword>
<comment type="similarity">
    <text evidence="10 11">Belongs to the TonB-dependent receptor family.</text>
</comment>
<dbReference type="Gene3D" id="2.170.130.10">
    <property type="entry name" value="TonB-dependent receptor, plug domain"/>
    <property type="match status" value="1"/>
</dbReference>
<comment type="subcellular location">
    <subcellularLocation>
        <location evidence="1 10">Cell outer membrane</location>
        <topology evidence="1 10">Multi-pass membrane protein</topology>
    </subcellularLocation>
</comment>
<keyword evidence="8 14" id="KW-0675">Receptor</keyword>
<evidence type="ECO:0000256" key="9">
    <source>
        <dbReference type="ARBA" id="ARBA00023237"/>
    </source>
</evidence>
<evidence type="ECO:0000256" key="11">
    <source>
        <dbReference type="RuleBase" id="RU003357"/>
    </source>
</evidence>
<dbReference type="Gene3D" id="2.40.170.20">
    <property type="entry name" value="TonB-dependent receptor, beta-barrel domain"/>
    <property type="match status" value="1"/>
</dbReference>
<comment type="caution">
    <text evidence="14">The sequence shown here is derived from an EMBL/GenBank/DDBJ whole genome shotgun (WGS) entry which is preliminary data.</text>
</comment>
<dbReference type="EMBL" id="MORL01000009">
    <property type="protein sequence ID" value="OIN57996.1"/>
    <property type="molecule type" value="Genomic_DNA"/>
</dbReference>
<dbReference type="PANTHER" id="PTHR30069:SF29">
    <property type="entry name" value="HEMOGLOBIN AND HEMOGLOBIN-HAPTOGLOBIN-BINDING PROTEIN 1-RELATED"/>
    <property type="match status" value="1"/>
</dbReference>
<dbReference type="Pfam" id="PF07715">
    <property type="entry name" value="Plug"/>
    <property type="match status" value="1"/>
</dbReference>
<name>A0A1S2VIF2_9BACT</name>
<keyword evidence="7 10" id="KW-0472">Membrane</keyword>